<keyword evidence="1" id="KW-0732">Signal</keyword>
<feature type="signal peptide" evidence="1">
    <location>
        <begin position="1"/>
        <end position="24"/>
    </location>
</feature>
<dbReference type="EMBL" id="BPLQ01014602">
    <property type="protein sequence ID" value="GIY81309.1"/>
    <property type="molecule type" value="Genomic_DNA"/>
</dbReference>
<evidence type="ECO:0000256" key="1">
    <source>
        <dbReference type="SAM" id="SignalP"/>
    </source>
</evidence>
<evidence type="ECO:0008006" key="4">
    <source>
        <dbReference type="Google" id="ProtNLM"/>
    </source>
</evidence>
<dbReference type="Proteomes" id="UP001054837">
    <property type="component" value="Unassembled WGS sequence"/>
</dbReference>
<reference evidence="2 3" key="1">
    <citation type="submission" date="2021-06" db="EMBL/GenBank/DDBJ databases">
        <title>Caerostris darwini draft genome.</title>
        <authorList>
            <person name="Kono N."/>
            <person name="Arakawa K."/>
        </authorList>
    </citation>
    <scope>NUCLEOTIDE SEQUENCE [LARGE SCALE GENOMIC DNA]</scope>
</reference>
<proteinExistence type="predicted"/>
<accession>A0AAV4WGI5</accession>
<gene>
    <name evidence="2" type="ORF">CDAR_209331</name>
</gene>
<evidence type="ECO:0000313" key="2">
    <source>
        <dbReference type="EMBL" id="GIY81309.1"/>
    </source>
</evidence>
<keyword evidence="3" id="KW-1185">Reference proteome</keyword>
<evidence type="ECO:0000313" key="3">
    <source>
        <dbReference type="Proteomes" id="UP001054837"/>
    </source>
</evidence>
<sequence>MVNLKSHLTAVISWLVGGIIMVDHVDNPGDFKIMGHCENNQDFKIMADRETESNPARIAQQRFRQHTRLAFTLTS</sequence>
<name>A0AAV4WGI5_9ARAC</name>
<dbReference type="AlphaFoldDB" id="A0AAV4WGI5"/>
<protein>
    <recommendedName>
        <fullName evidence="4">Secreted protein</fullName>
    </recommendedName>
</protein>
<feature type="chain" id="PRO_5043416664" description="Secreted protein" evidence="1">
    <location>
        <begin position="25"/>
        <end position="75"/>
    </location>
</feature>
<organism evidence="2 3">
    <name type="scientific">Caerostris darwini</name>
    <dbReference type="NCBI Taxonomy" id="1538125"/>
    <lineage>
        <taxon>Eukaryota</taxon>
        <taxon>Metazoa</taxon>
        <taxon>Ecdysozoa</taxon>
        <taxon>Arthropoda</taxon>
        <taxon>Chelicerata</taxon>
        <taxon>Arachnida</taxon>
        <taxon>Araneae</taxon>
        <taxon>Araneomorphae</taxon>
        <taxon>Entelegynae</taxon>
        <taxon>Araneoidea</taxon>
        <taxon>Araneidae</taxon>
        <taxon>Caerostris</taxon>
    </lineage>
</organism>
<comment type="caution">
    <text evidence="2">The sequence shown here is derived from an EMBL/GenBank/DDBJ whole genome shotgun (WGS) entry which is preliminary data.</text>
</comment>